<reference evidence="1" key="2">
    <citation type="journal article" date="2015" name="Fish Shellfish Immunol.">
        <title>Early steps in the European eel (Anguilla anguilla)-Vibrio vulnificus interaction in the gills: Role of the RtxA13 toxin.</title>
        <authorList>
            <person name="Callol A."/>
            <person name="Pajuelo D."/>
            <person name="Ebbesson L."/>
            <person name="Teles M."/>
            <person name="MacKenzie S."/>
            <person name="Amaro C."/>
        </authorList>
    </citation>
    <scope>NUCLEOTIDE SEQUENCE</scope>
</reference>
<organism evidence="1">
    <name type="scientific">Anguilla anguilla</name>
    <name type="common">European freshwater eel</name>
    <name type="synonym">Muraena anguilla</name>
    <dbReference type="NCBI Taxonomy" id="7936"/>
    <lineage>
        <taxon>Eukaryota</taxon>
        <taxon>Metazoa</taxon>
        <taxon>Chordata</taxon>
        <taxon>Craniata</taxon>
        <taxon>Vertebrata</taxon>
        <taxon>Euteleostomi</taxon>
        <taxon>Actinopterygii</taxon>
        <taxon>Neopterygii</taxon>
        <taxon>Teleostei</taxon>
        <taxon>Anguilliformes</taxon>
        <taxon>Anguillidae</taxon>
        <taxon>Anguilla</taxon>
    </lineage>
</organism>
<accession>A0A0E9SCU0</accession>
<sequence>MFQHLMALRMIRVHKDGKNSDQRDYLLLNLFLNDDTKETDMAAALHR</sequence>
<reference evidence="1" key="1">
    <citation type="submission" date="2014-11" db="EMBL/GenBank/DDBJ databases">
        <authorList>
            <person name="Amaro Gonzalez C."/>
        </authorList>
    </citation>
    <scope>NUCLEOTIDE SEQUENCE</scope>
</reference>
<name>A0A0E9SCU0_ANGAN</name>
<protein>
    <submittedName>
        <fullName evidence="1">Uncharacterized protein</fullName>
    </submittedName>
</protein>
<evidence type="ECO:0000313" key="1">
    <source>
        <dbReference type="EMBL" id="JAH38505.1"/>
    </source>
</evidence>
<dbReference type="EMBL" id="GBXM01070072">
    <property type="protein sequence ID" value="JAH38505.1"/>
    <property type="molecule type" value="Transcribed_RNA"/>
</dbReference>
<proteinExistence type="predicted"/>
<dbReference type="AlphaFoldDB" id="A0A0E9SCU0"/>